<evidence type="ECO:0000256" key="1">
    <source>
        <dbReference type="ARBA" id="ARBA00004651"/>
    </source>
</evidence>
<evidence type="ECO:0000256" key="7">
    <source>
        <dbReference type="SAM" id="SignalP"/>
    </source>
</evidence>
<proteinExistence type="predicted"/>
<dbReference type="EMBL" id="JABEPP010000007">
    <property type="protein sequence ID" value="NNM75192.1"/>
    <property type="molecule type" value="Genomic_DNA"/>
</dbReference>
<sequence>MSASDKRNRGAVPALAAALLAASAATAAAHGFAPIPPGDAWAFWSLDPLVLVPLLAAHWLYGRGLSVWRRRHGGLPAALPGWRVVSFLMGEFLLFVALVSPVDAVSETILSAHMVQHVLLVAAAPPLLVLGRPHLAWAAGLPSGLRAPLLQSRPARRLYAALDLLSRPAPATLLHGAALWIWHTPTAFELGRADDWMHAFEHACFFGTALLFWRALIAAAATPRAAIGGMAAALATLVHGGFLSALIGLSPEPIYPDSTFWAPLWGMTPLEDQQLAGAIMWVPAGAAYLAAGLLLAGRLVSGEPDLAPARRTVP</sequence>
<name>A0A849I6T2_9HYPH</name>
<feature type="transmembrane region" description="Helical" evidence="6">
    <location>
        <begin position="225"/>
        <end position="249"/>
    </location>
</feature>
<comment type="caution">
    <text evidence="8">The sequence shown here is derived from an EMBL/GenBank/DDBJ whole genome shotgun (WGS) entry which is preliminary data.</text>
</comment>
<keyword evidence="4 6" id="KW-1133">Transmembrane helix</keyword>
<dbReference type="InterPro" id="IPR019108">
    <property type="entry name" value="Caa3_assmbl_CtaG-rel"/>
</dbReference>
<dbReference type="Proteomes" id="UP000564885">
    <property type="component" value="Unassembled WGS sequence"/>
</dbReference>
<keyword evidence="5 6" id="KW-0472">Membrane</keyword>
<keyword evidence="3 6" id="KW-0812">Transmembrane</keyword>
<keyword evidence="9" id="KW-1185">Reference proteome</keyword>
<dbReference type="AlphaFoldDB" id="A0A849I6T2"/>
<evidence type="ECO:0000313" key="8">
    <source>
        <dbReference type="EMBL" id="NNM75192.1"/>
    </source>
</evidence>
<dbReference type="RefSeq" id="WP_171220683.1">
    <property type="nucleotide sequence ID" value="NZ_JABEPP010000007.1"/>
</dbReference>
<evidence type="ECO:0000256" key="4">
    <source>
        <dbReference type="ARBA" id="ARBA00022989"/>
    </source>
</evidence>
<feature type="chain" id="PRO_5033005030" evidence="7">
    <location>
        <begin position="28"/>
        <end position="314"/>
    </location>
</feature>
<feature type="transmembrane region" description="Helical" evidence="6">
    <location>
        <begin position="158"/>
        <end position="183"/>
    </location>
</feature>
<gene>
    <name evidence="8" type="ORF">HJG44_22790</name>
</gene>
<evidence type="ECO:0000256" key="5">
    <source>
        <dbReference type="ARBA" id="ARBA00023136"/>
    </source>
</evidence>
<feature type="signal peptide" evidence="7">
    <location>
        <begin position="1"/>
        <end position="27"/>
    </location>
</feature>
<feature type="transmembrane region" description="Helical" evidence="6">
    <location>
        <begin position="275"/>
        <end position="296"/>
    </location>
</feature>
<evidence type="ECO:0000313" key="9">
    <source>
        <dbReference type="Proteomes" id="UP000564885"/>
    </source>
</evidence>
<dbReference type="Pfam" id="PF09678">
    <property type="entry name" value="Caa3_CtaG"/>
    <property type="match status" value="1"/>
</dbReference>
<organism evidence="8 9">
    <name type="scientific">Enterovirga aerilata</name>
    <dbReference type="NCBI Taxonomy" id="2730920"/>
    <lineage>
        <taxon>Bacteria</taxon>
        <taxon>Pseudomonadati</taxon>
        <taxon>Pseudomonadota</taxon>
        <taxon>Alphaproteobacteria</taxon>
        <taxon>Hyphomicrobiales</taxon>
        <taxon>Methylobacteriaceae</taxon>
        <taxon>Enterovirga</taxon>
    </lineage>
</organism>
<comment type="subcellular location">
    <subcellularLocation>
        <location evidence="1">Cell membrane</location>
        <topology evidence="1">Multi-pass membrane protein</topology>
    </subcellularLocation>
</comment>
<feature type="transmembrane region" description="Helical" evidence="6">
    <location>
        <begin position="195"/>
        <end position="213"/>
    </location>
</feature>
<accession>A0A849I6T2</accession>
<keyword evidence="7" id="KW-0732">Signal</keyword>
<dbReference type="GO" id="GO:0005886">
    <property type="term" value="C:plasma membrane"/>
    <property type="evidence" value="ECO:0007669"/>
    <property type="project" value="UniProtKB-SubCell"/>
</dbReference>
<evidence type="ECO:0000256" key="2">
    <source>
        <dbReference type="ARBA" id="ARBA00022475"/>
    </source>
</evidence>
<evidence type="ECO:0000256" key="3">
    <source>
        <dbReference type="ARBA" id="ARBA00022692"/>
    </source>
</evidence>
<reference evidence="8 9" key="1">
    <citation type="submission" date="2020-04" db="EMBL/GenBank/DDBJ databases">
        <title>Enterovirga sp. isolate from soil.</title>
        <authorList>
            <person name="Chea S."/>
            <person name="Kim D.-U."/>
        </authorList>
    </citation>
    <scope>NUCLEOTIDE SEQUENCE [LARGE SCALE GENOMIC DNA]</scope>
    <source>
        <strain evidence="8 9">DB1703</strain>
    </source>
</reference>
<evidence type="ECO:0000256" key="6">
    <source>
        <dbReference type="SAM" id="Phobius"/>
    </source>
</evidence>
<keyword evidence="2" id="KW-1003">Cell membrane</keyword>
<protein>
    <submittedName>
        <fullName evidence="8">Cytochrome c oxidase assembly protein</fullName>
    </submittedName>
</protein>
<feature type="transmembrane region" description="Helical" evidence="6">
    <location>
        <begin position="41"/>
        <end position="61"/>
    </location>
</feature>